<comment type="caution">
    <text evidence="1">The sequence shown here is derived from an EMBL/GenBank/DDBJ whole genome shotgun (WGS) entry which is preliminary data.</text>
</comment>
<reference evidence="2" key="1">
    <citation type="journal article" date="2019" name="Int. J. Syst. Evol. Microbiol.">
        <title>The Global Catalogue of Microorganisms (GCM) 10K type strain sequencing project: providing services to taxonomists for standard genome sequencing and annotation.</title>
        <authorList>
            <consortium name="The Broad Institute Genomics Platform"/>
            <consortium name="The Broad Institute Genome Sequencing Center for Infectious Disease"/>
            <person name="Wu L."/>
            <person name="Ma J."/>
        </authorList>
    </citation>
    <scope>NUCLEOTIDE SEQUENCE [LARGE SCALE GENOMIC DNA]</scope>
    <source>
        <strain evidence="2">CCM 8980</strain>
    </source>
</reference>
<evidence type="ECO:0000313" key="1">
    <source>
        <dbReference type="EMBL" id="MFD1430436.1"/>
    </source>
</evidence>
<sequence length="91" mass="10198">MFVELGGGALLGWFLSRWQTHRKHGKAIYTGLVGLLHHDVYMLCNQHIGAGYISTDDLDDLNYLFRSYKALGGNGTGEALYNKVLQLQIKN</sequence>
<gene>
    <name evidence="1" type="ORF">ACFQ4P_09255</name>
</gene>
<proteinExistence type="predicted"/>
<dbReference type="Proteomes" id="UP001597196">
    <property type="component" value="Unassembled WGS sequence"/>
</dbReference>
<protein>
    <submittedName>
        <fullName evidence="1">Uncharacterized protein</fullName>
    </submittedName>
</protein>
<evidence type="ECO:0000313" key="2">
    <source>
        <dbReference type="Proteomes" id="UP001597196"/>
    </source>
</evidence>
<dbReference type="RefSeq" id="WP_203627550.1">
    <property type="nucleotide sequence ID" value="NZ_BOLQ01000013.1"/>
</dbReference>
<dbReference type="EMBL" id="JBHTOC010000013">
    <property type="protein sequence ID" value="MFD1430436.1"/>
    <property type="molecule type" value="Genomic_DNA"/>
</dbReference>
<organism evidence="1 2">
    <name type="scientific">Lacticaseibacillus mingshuiensis</name>
    <dbReference type="NCBI Taxonomy" id="2799574"/>
    <lineage>
        <taxon>Bacteria</taxon>
        <taxon>Bacillati</taxon>
        <taxon>Bacillota</taxon>
        <taxon>Bacilli</taxon>
        <taxon>Lactobacillales</taxon>
        <taxon>Lactobacillaceae</taxon>
        <taxon>Lacticaseibacillus</taxon>
    </lineage>
</organism>
<name>A0ABW4CL40_9LACO</name>
<keyword evidence="2" id="KW-1185">Reference proteome</keyword>
<accession>A0ABW4CL40</accession>